<evidence type="ECO:0000313" key="3">
    <source>
        <dbReference type="EMBL" id="KAG5549970.1"/>
    </source>
</evidence>
<sequence length="107" mass="11973">MDGPGAANLIFAGLAGPPLQTMIGLIATYILQMKGYMIWYSRIKSPIGRRWRSVTMDASKLDCKTQRRKLRLKVRIYSLPAMEGNVMASTTDSTSFRLKVVLKLIGH</sequence>
<keyword evidence="5" id="KW-1185">Reference proteome</keyword>
<keyword evidence="1" id="KW-0812">Transmembrane</keyword>
<keyword evidence="1" id="KW-0472">Membrane</keyword>
<evidence type="ECO:0000256" key="1">
    <source>
        <dbReference type="SAM" id="Phobius"/>
    </source>
</evidence>
<dbReference type="EMBL" id="JACTNZ010000005">
    <property type="protein sequence ID" value="KAG5549973.1"/>
    <property type="molecule type" value="Genomic_DNA"/>
</dbReference>
<dbReference type="EMBL" id="JACTNZ010000005">
    <property type="protein sequence ID" value="KAG5549970.1"/>
    <property type="molecule type" value="Genomic_DNA"/>
</dbReference>
<dbReference type="AlphaFoldDB" id="A0AAV6KBU0"/>
<keyword evidence="1" id="KW-1133">Transmembrane helix</keyword>
<protein>
    <submittedName>
        <fullName evidence="3">Uncharacterized protein</fullName>
    </submittedName>
</protein>
<comment type="caution">
    <text evidence="3">The sequence shown here is derived from an EMBL/GenBank/DDBJ whole genome shotgun (WGS) entry which is preliminary data.</text>
</comment>
<evidence type="ECO:0000313" key="5">
    <source>
        <dbReference type="Proteomes" id="UP000823749"/>
    </source>
</evidence>
<dbReference type="EMBL" id="JACTNZ010000005">
    <property type="protein sequence ID" value="KAG5549969.1"/>
    <property type="molecule type" value="Genomic_DNA"/>
</dbReference>
<feature type="transmembrane region" description="Helical" evidence="1">
    <location>
        <begin position="6"/>
        <end position="31"/>
    </location>
</feature>
<reference evidence="3" key="1">
    <citation type="submission" date="2020-08" db="EMBL/GenBank/DDBJ databases">
        <title>Plant Genome Project.</title>
        <authorList>
            <person name="Zhang R.-G."/>
        </authorList>
    </citation>
    <scope>NUCLEOTIDE SEQUENCE</scope>
    <source>
        <strain evidence="3">WSP0</strain>
        <tissue evidence="3">Leaf</tissue>
    </source>
</reference>
<organism evidence="3 5">
    <name type="scientific">Rhododendron griersonianum</name>
    <dbReference type="NCBI Taxonomy" id="479676"/>
    <lineage>
        <taxon>Eukaryota</taxon>
        <taxon>Viridiplantae</taxon>
        <taxon>Streptophyta</taxon>
        <taxon>Embryophyta</taxon>
        <taxon>Tracheophyta</taxon>
        <taxon>Spermatophyta</taxon>
        <taxon>Magnoliopsida</taxon>
        <taxon>eudicotyledons</taxon>
        <taxon>Gunneridae</taxon>
        <taxon>Pentapetalae</taxon>
        <taxon>asterids</taxon>
        <taxon>Ericales</taxon>
        <taxon>Ericaceae</taxon>
        <taxon>Ericoideae</taxon>
        <taxon>Rhodoreae</taxon>
        <taxon>Rhododendron</taxon>
    </lineage>
</organism>
<proteinExistence type="predicted"/>
<accession>A0AAV6KBU0</accession>
<evidence type="ECO:0000313" key="4">
    <source>
        <dbReference type="EMBL" id="KAG5549973.1"/>
    </source>
</evidence>
<evidence type="ECO:0000313" key="2">
    <source>
        <dbReference type="EMBL" id="KAG5549969.1"/>
    </source>
</evidence>
<gene>
    <name evidence="2" type="ORF">RHGRI_015061</name>
    <name evidence="3" type="ORF">RHGRI_015062</name>
    <name evidence="4" type="ORF">RHGRI_015065</name>
</gene>
<dbReference type="Proteomes" id="UP000823749">
    <property type="component" value="Chromosome 5"/>
</dbReference>
<name>A0AAV6KBU0_9ERIC</name>